<accession>A0ABN7B7F7</accession>
<evidence type="ECO:0000259" key="6">
    <source>
        <dbReference type="Pfam" id="PF17285"/>
    </source>
</evidence>
<dbReference type="PROSITE" id="PS51678">
    <property type="entry name" value="SAM_MT_PRMT"/>
    <property type="match status" value="1"/>
</dbReference>
<dbReference type="EMBL" id="AP028917">
    <property type="protein sequence ID" value="BES98722.1"/>
    <property type="molecule type" value="Genomic_DNA"/>
</dbReference>
<sequence>MSRKPKNCGLDVAVASNLNATIQLAHDCGYNFVCVPLAHPMLRRDMKTRDVDAVKGRWVRTDLVLGASEWQYRVVPRLSPWLNLDSPNEAFRKNSEEIFLQELQFAHHLGIRGIVMDLHQRHNPNLAQCLNKRLHTETSTYLREEIWLQIPTSSRATNSYRNDVIETDDESEEDTWHWWNDVRLMCQSHARLMVVLELTADLPEEGLLDRWHGEPIELLIVPTSIFLTNKGGFPTLSKAHQRFVMKCALRNTAVLVSGANRHGSLKHYIQYIRNLYQKAEVPPSRQHDAGFEDTLQMPLQPLADHLESFTYEVFEKDPVKYSEYGNAVYKALLDRVPESEAATATQVIMVVGAGRGPLVTQSILAAKEAKRNVRIYAVEKNPNAVQTLLDLKKEDWGEIVTVVHTDMRKWNAPEKCDILVSELLGSFGDNELSPECLDGAQVFLKDDGISIPSSYRSFIQPMMSMKYYNEARNLKLNHHHPTGNFEQTYVVALGSSYMIAPVQQLFEFVHPNKSPAIDNSRYKSLKFTAQEDSTMYGFTGYFDTTLYKDVRLSIVPETFSVGMFSWFPVYIPIQEPIYVRKGEIIEVVFWRRHDEKRVWYEWCITNPRISGIHNVNGRSSAMNL</sequence>
<evidence type="ECO:0000313" key="9">
    <source>
        <dbReference type="Proteomes" id="UP001307889"/>
    </source>
</evidence>
<comment type="similarity">
    <text evidence="4">Belongs to the class I-like SAM-binding methyltransferase superfamily.</text>
</comment>
<dbReference type="Pfam" id="PF17286">
    <property type="entry name" value="PRMT5_C"/>
    <property type="match status" value="1"/>
</dbReference>
<evidence type="ECO:0000313" key="8">
    <source>
        <dbReference type="EMBL" id="BES98722.1"/>
    </source>
</evidence>
<evidence type="ECO:0000259" key="7">
    <source>
        <dbReference type="Pfam" id="PF17286"/>
    </source>
</evidence>
<dbReference type="CDD" id="cd02440">
    <property type="entry name" value="AdoMet_MTases"/>
    <property type="match status" value="1"/>
</dbReference>
<dbReference type="InterPro" id="IPR036237">
    <property type="entry name" value="Xyl_isomerase-like_sf"/>
</dbReference>
<dbReference type="Proteomes" id="UP001307889">
    <property type="component" value="Chromosome 9"/>
</dbReference>
<keyword evidence="2 4" id="KW-0808">Transferase</keyword>
<dbReference type="Pfam" id="PF17285">
    <property type="entry name" value="PRMT5_TIM"/>
    <property type="match status" value="1"/>
</dbReference>
<dbReference type="InterPro" id="IPR029063">
    <property type="entry name" value="SAM-dependent_MTases_sf"/>
</dbReference>
<dbReference type="PANTHER" id="PTHR10738:SF0">
    <property type="entry name" value="PROTEIN ARGININE N-METHYLTRANSFERASE 5"/>
    <property type="match status" value="1"/>
</dbReference>
<dbReference type="SUPFAM" id="SSF51658">
    <property type="entry name" value="Xylose isomerase-like"/>
    <property type="match status" value="1"/>
</dbReference>
<evidence type="ECO:0000256" key="4">
    <source>
        <dbReference type="PIRNR" id="PIRNR015894"/>
    </source>
</evidence>
<dbReference type="InterPro" id="IPR035248">
    <property type="entry name" value="PRMT5_C"/>
</dbReference>
<feature type="domain" description="PRMT5 arginine-N-methyltransferase" evidence="5">
    <location>
        <begin position="287"/>
        <end position="451"/>
    </location>
</feature>
<organism evidence="8 9">
    <name type="scientific">Nesidiocoris tenuis</name>
    <dbReference type="NCBI Taxonomy" id="355587"/>
    <lineage>
        <taxon>Eukaryota</taxon>
        <taxon>Metazoa</taxon>
        <taxon>Ecdysozoa</taxon>
        <taxon>Arthropoda</taxon>
        <taxon>Hexapoda</taxon>
        <taxon>Insecta</taxon>
        <taxon>Pterygota</taxon>
        <taxon>Neoptera</taxon>
        <taxon>Paraneoptera</taxon>
        <taxon>Hemiptera</taxon>
        <taxon>Heteroptera</taxon>
        <taxon>Panheteroptera</taxon>
        <taxon>Cimicomorpha</taxon>
        <taxon>Miridae</taxon>
        <taxon>Dicyphina</taxon>
        <taxon>Nesidiocoris</taxon>
    </lineage>
</organism>
<dbReference type="Gene3D" id="2.70.160.11">
    <property type="entry name" value="Hnrnp arginine n-methyltransferase1"/>
    <property type="match status" value="1"/>
</dbReference>
<evidence type="ECO:0000256" key="3">
    <source>
        <dbReference type="ARBA" id="ARBA00022691"/>
    </source>
</evidence>
<dbReference type="Gene3D" id="3.40.50.150">
    <property type="entry name" value="Vaccinia Virus protein VP39"/>
    <property type="match status" value="1"/>
</dbReference>
<dbReference type="InterPro" id="IPR035247">
    <property type="entry name" value="PRMT5_TIM"/>
</dbReference>
<dbReference type="InterPro" id="IPR025799">
    <property type="entry name" value="Arg_MeTrfase"/>
</dbReference>
<dbReference type="Gene3D" id="3.20.20.150">
    <property type="entry name" value="Divalent-metal-dependent TIM barrel enzymes"/>
    <property type="match status" value="1"/>
</dbReference>
<name>A0ABN7B7F7_9HEMI</name>
<evidence type="ECO:0000256" key="1">
    <source>
        <dbReference type="ARBA" id="ARBA00022603"/>
    </source>
</evidence>
<evidence type="ECO:0000259" key="5">
    <source>
        <dbReference type="Pfam" id="PF05185"/>
    </source>
</evidence>
<proteinExistence type="inferred from homology"/>
<dbReference type="SUPFAM" id="SSF53335">
    <property type="entry name" value="S-adenosyl-L-methionine-dependent methyltransferases"/>
    <property type="match status" value="1"/>
</dbReference>
<feature type="domain" description="PRMT5 oligomerisation" evidence="7">
    <location>
        <begin position="454"/>
        <end position="622"/>
    </location>
</feature>
<dbReference type="PIRSF" id="PIRSF015894">
    <property type="entry name" value="Skb1_MeTrfase"/>
    <property type="match status" value="1"/>
</dbReference>
<evidence type="ECO:0000256" key="2">
    <source>
        <dbReference type="ARBA" id="ARBA00022679"/>
    </source>
</evidence>
<feature type="domain" description="PRMT5 TIM barrel" evidence="6">
    <location>
        <begin position="29"/>
        <end position="278"/>
    </location>
</feature>
<keyword evidence="1 4" id="KW-0489">Methyltransferase</keyword>
<reference evidence="8 9" key="1">
    <citation type="submission" date="2023-09" db="EMBL/GenBank/DDBJ databases">
        <title>Nesidiocoris tenuis whole genome shotgun sequence.</title>
        <authorList>
            <person name="Shibata T."/>
            <person name="Shimoda M."/>
            <person name="Kobayashi T."/>
            <person name="Uehara T."/>
        </authorList>
    </citation>
    <scope>NUCLEOTIDE SEQUENCE [LARGE SCALE GENOMIC DNA]</scope>
    <source>
        <strain evidence="8 9">Japan</strain>
    </source>
</reference>
<dbReference type="InterPro" id="IPR035075">
    <property type="entry name" value="PRMT5"/>
</dbReference>
<dbReference type="Pfam" id="PF05185">
    <property type="entry name" value="PRMT5"/>
    <property type="match status" value="1"/>
</dbReference>
<dbReference type="PANTHER" id="PTHR10738">
    <property type="entry name" value="PROTEIN ARGININE N-METHYLTRANSFERASE 5"/>
    <property type="match status" value="1"/>
</dbReference>
<keyword evidence="3 4" id="KW-0949">S-adenosyl-L-methionine</keyword>
<protein>
    <recommendedName>
        <fullName evidence="4">Protein arginine N-methyltransferase</fullName>
    </recommendedName>
</protein>
<dbReference type="InterPro" id="IPR007857">
    <property type="entry name" value="Arg_MeTrfase_PRMT5"/>
</dbReference>
<keyword evidence="9" id="KW-1185">Reference proteome</keyword>
<gene>
    <name evidence="8" type="ORF">NTJ_11537</name>
</gene>